<proteinExistence type="inferred from homology"/>
<evidence type="ECO:0000256" key="2">
    <source>
        <dbReference type="ARBA" id="ARBA00022723"/>
    </source>
</evidence>
<organism evidence="8 9">
    <name type="scientific">Dongia sedimenti</name>
    <dbReference type="NCBI Taxonomy" id="3064282"/>
    <lineage>
        <taxon>Bacteria</taxon>
        <taxon>Pseudomonadati</taxon>
        <taxon>Pseudomonadota</taxon>
        <taxon>Alphaproteobacteria</taxon>
        <taxon>Rhodospirillales</taxon>
        <taxon>Dongiaceae</taxon>
        <taxon>Dongia</taxon>
    </lineage>
</organism>
<keyword evidence="5" id="KW-0482">Metalloprotease</keyword>
<dbReference type="PROSITE" id="PS01302">
    <property type="entry name" value="UPF0758"/>
    <property type="match status" value="1"/>
</dbReference>
<dbReference type="PANTHER" id="PTHR30471">
    <property type="entry name" value="DNA REPAIR PROTEIN RADC"/>
    <property type="match status" value="1"/>
</dbReference>
<name>A0ABU0YJH1_9PROT</name>
<dbReference type="RefSeq" id="WP_379954294.1">
    <property type="nucleotide sequence ID" value="NZ_JAUYVI010000002.1"/>
</dbReference>
<gene>
    <name evidence="8" type="primary">radC</name>
    <name evidence="8" type="ORF">Q8A70_04350</name>
</gene>
<evidence type="ECO:0000256" key="4">
    <source>
        <dbReference type="ARBA" id="ARBA00022833"/>
    </source>
</evidence>
<comment type="caution">
    <text evidence="8">The sequence shown here is derived from an EMBL/GenBank/DDBJ whole genome shotgun (WGS) entry which is preliminary data.</text>
</comment>
<dbReference type="NCBIfam" id="NF000642">
    <property type="entry name" value="PRK00024.1"/>
    <property type="match status" value="1"/>
</dbReference>
<accession>A0ABU0YJH1</accession>
<evidence type="ECO:0000313" key="9">
    <source>
        <dbReference type="Proteomes" id="UP001230156"/>
    </source>
</evidence>
<dbReference type="SUPFAM" id="SSF47781">
    <property type="entry name" value="RuvA domain 2-like"/>
    <property type="match status" value="1"/>
</dbReference>
<keyword evidence="4" id="KW-0862">Zinc</keyword>
<keyword evidence="2" id="KW-0479">Metal-binding</keyword>
<dbReference type="InterPro" id="IPR001405">
    <property type="entry name" value="UPF0758"/>
</dbReference>
<feature type="domain" description="MPN" evidence="7">
    <location>
        <begin position="107"/>
        <end position="229"/>
    </location>
</feature>
<keyword evidence="9" id="KW-1185">Reference proteome</keyword>
<dbReference type="CDD" id="cd08071">
    <property type="entry name" value="MPN_DUF2466"/>
    <property type="match status" value="1"/>
</dbReference>
<sequence>MTGGAVKPDHLGHRKRLRERFLSGGPGALADYELLELLLCQAQPRGDMKPAAKALLKRFGSFAGVMAASPDALSEIDGIGEASIVALKTVQAAALLMQKQDITEKPVLASWKAVLAYCHSVMAHEPIEQFRLLFLDTKNALIADEKQSQGTVNHTPVYVREVAKRALALDASAVIMAHNHPSGDPSPSRDDIEMTKAVKAALEKIGIQLHDHIIVGRKGHVSLRSLGYIDGAK</sequence>
<dbReference type="Gene3D" id="1.10.150.20">
    <property type="entry name" value="5' to 3' exonuclease, C-terminal subdomain"/>
    <property type="match status" value="1"/>
</dbReference>
<evidence type="ECO:0000256" key="1">
    <source>
        <dbReference type="ARBA" id="ARBA00022670"/>
    </source>
</evidence>
<dbReference type="InterPro" id="IPR046778">
    <property type="entry name" value="UPF0758_N"/>
</dbReference>
<dbReference type="PANTHER" id="PTHR30471:SF3">
    <property type="entry name" value="UPF0758 PROTEIN YEES-RELATED"/>
    <property type="match status" value="1"/>
</dbReference>
<dbReference type="SUPFAM" id="SSF102712">
    <property type="entry name" value="JAB1/MPN domain"/>
    <property type="match status" value="1"/>
</dbReference>
<dbReference type="Gene3D" id="3.40.140.10">
    <property type="entry name" value="Cytidine Deaminase, domain 2"/>
    <property type="match status" value="1"/>
</dbReference>
<dbReference type="InterPro" id="IPR020891">
    <property type="entry name" value="UPF0758_CS"/>
</dbReference>
<dbReference type="Pfam" id="PF20582">
    <property type="entry name" value="UPF0758_N"/>
    <property type="match status" value="1"/>
</dbReference>
<reference evidence="9" key="1">
    <citation type="submission" date="2023-08" db="EMBL/GenBank/DDBJ databases">
        <title>Rhodospirillaceae gen. nov., a novel taxon isolated from the Yangtze River Yuezi River estuary sludge.</title>
        <authorList>
            <person name="Ruan L."/>
        </authorList>
    </citation>
    <scope>NUCLEOTIDE SEQUENCE [LARGE SCALE GENOMIC DNA]</scope>
    <source>
        <strain evidence="9">R-7</strain>
    </source>
</reference>
<keyword evidence="3" id="KW-0378">Hydrolase</keyword>
<dbReference type="NCBIfam" id="TIGR00608">
    <property type="entry name" value="radc"/>
    <property type="match status" value="1"/>
</dbReference>
<dbReference type="Proteomes" id="UP001230156">
    <property type="component" value="Unassembled WGS sequence"/>
</dbReference>
<evidence type="ECO:0000256" key="6">
    <source>
        <dbReference type="RuleBase" id="RU003797"/>
    </source>
</evidence>
<dbReference type="InterPro" id="IPR037518">
    <property type="entry name" value="MPN"/>
</dbReference>
<evidence type="ECO:0000256" key="3">
    <source>
        <dbReference type="ARBA" id="ARBA00022801"/>
    </source>
</evidence>
<dbReference type="EMBL" id="JAUYVI010000002">
    <property type="protein sequence ID" value="MDQ7246878.1"/>
    <property type="molecule type" value="Genomic_DNA"/>
</dbReference>
<dbReference type="InterPro" id="IPR025657">
    <property type="entry name" value="RadC_JAB"/>
</dbReference>
<evidence type="ECO:0000259" key="7">
    <source>
        <dbReference type="PROSITE" id="PS50249"/>
    </source>
</evidence>
<evidence type="ECO:0000313" key="8">
    <source>
        <dbReference type="EMBL" id="MDQ7246878.1"/>
    </source>
</evidence>
<evidence type="ECO:0000256" key="5">
    <source>
        <dbReference type="ARBA" id="ARBA00023049"/>
    </source>
</evidence>
<dbReference type="Pfam" id="PF04002">
    <property type="entry name" value="RadC"/>
    <property type="match status" value="1"/>
</dbReference>
<dbReference type="InterPro" id="IPR010994">
    <property type="entry name" value="RuvA_2-like"/>
</dbReference>
<comment type="similarity">
    <text evidence="6">Belongs to the UPF0758 family.</text>
</comment>
<dbReference type="PROSITE" id="PS50249">
    <property type="entry name" value="MPN"/>
    <property type="match status" value="1"/>
</dbReference>
<protein>
    <submittedName>
        <fullName evidence="8">DNA repair protein RadC</fullName>
    </submittedName>
</protein>
<keyword evidence="1" id="KW-0645">Protease</keyword>